<dbReference type="GO" id="GO:0005737">
    <property type="term" value="C:cytoplasm"/>
    <property type="evidence" value="ECO:0007669"/>
    <property type="project" value="TreeGrafter"/>
</dbReference>
<dbReference type="PANTHER" id="PTHR10953:SF162">
    <property type="entry name" value="SUMO-ACTIVATING ENZYME SUBUNIT 1"/>
    <property type="match status" value="1"/>
</dbReference>
<gene>
    <name evidence="2" type="ORF">C2S53_001742</name>
</gene>
<name>A0AAD4JEG3_PERFH</name>
<evidence type="ECO:0000259" key="1">
    <source>
        <dbReference type="Pfam" id="PF00899"/>
    </source>
</evidence>
<sequence length="207" mass="23420">MDGEELTEQETALYDRQIRIWGADAQRRLSKSHILVSGLKGFVIEFCKNIVLAGVGSVTLNDDRMVTDEILSANFLVPANSNVYTEKSLAELCSDSLKEFNHMVRVSVQEGDLSNFSVDFFRKFDVVVISSCSLLTKKSVNEKYRKSLKRIAFYTVDCKDSCGEIFVDLQNYIYSKQPFPAAAGFQRSLGSIFFRCERSLCSIERSK</sequence>
<dbReference type="GO" id="GO:0016925">
    <property type="term" value="P:protein sumoylation"/>
    <property type="evidence" value="ECO:0007669"/>
    <property type="project" value="TreeGrafter"/>
</dbReference>
<organism evidence="2 3">
    <name type="scientific">Perilla frutescens var. hirtella</name>
    <name type="common">Perilla citriodora</name>
    <name type="synonym">Perilla setoyensis</name>
    <dbReference type="NCBI Taxonomy" id="608512"/>
    <lineage>
        <taxon>Eukaryota</taxon>
        <taxon>Viridiplantae</taxon>
        <taxon>Streptophyta</taxon>
        <taxon>Embryophyta</taxon>
        <taxon>Tracheophyta</taxon>
        <taxon>Spermatophyta</taxon>
        <taxon>Magnoliopsida</taxon>
        <taxon>eudicotyledons</taxon>
        <taxon>Gunneridae</taxon>
        <taxon>Pentapetalae</taxon>
        <taxon>asterids</taxon>
        <taxon>lamiids</taxon>
        <taxon>Lamiales</taxon>
        <taxon>Lamiaceae</taxon>
        <taxon>Nepetoideae</taxon>
        <taxon>Elsholtzieae</taxon>
        <taxon>Perilla</taxon>
    </lineage>
</organism>
<protein>
    <submittedName>
        <fullName evidence="2">SUMO-activating enzyme 1A</fullName>
    </submittedName>
</protein>
<evidence type="ECO:0000313" key="2">
    <source>
        <dbReference type="EMBL" id="KAH6832334.1"/>
    </source>
</evidence>
<dbReference type="SUPFAM" id="SSF69572">
    <property type="entry name" value="Activating enzymes of the ubiquitin-like proteins"/>
    <property type="match status" value="1"/>
</dbReference>
<accession>A0AAD4JEG3</accession>
<feature type="domain" description="THIF-type NAD/FAD binding fold" evidence="1">
    <location>
        <begin position="14"/>
        <end position="143"/>
    </location>
</feature>
<dbReference type="GO" id="GO:0031510">
    <property type="term" value="C:SUMO activating enzyme complex"/>
    <property type="evidence" value="ECO:0007669"/>
    <property type="project" value="TreeGrafter"/>
</dbReference>
<dbReference type="AlphaFoldDB" id="A0AAD4JEG3"/>
<reference evidence="2 3" key="1">
    <citation type="journal article" date="2021" name="Nat. Commun.">
        <title>Incipient diploidization of the medicinal plant Perilla within 10,000 years.</title>
        <authorList>
            <person name="Zhang Y."/>
            <person name="Shen Q."/>
            <person name="Leng L."/>
            <person name="Zhang D."/>
            <person name="Chen S."/>
            <person name="Shi Y."/>
            <person name="Ning Z."/>
            <person name="Chen S."/>
        </authorList>
    </citation>
    <scope>NUCLEOTIDE SEQUENCE [LARGE SCALE GENOMIC DNA]</scope>
    <source>
        <strain evidence="3">cv. PC099</strain>
    </source>
</reference>
<dbReference type="Gene3D" id="3.40.50.720">
    <property type="entry name" value="NAD(P)-binding Rossmann-like Domain"/>
    <property type="match status" value="1"/>
</dbReference>
<dbReference type="InterPro" id="IPR035985">
    <property type="entry name" value="Ubiquitin-activating_enz"/>
</dbReference>
<comment type="caution">
    <text evidence="2">The sequence shown here is derived from an EMBL/GenBank/DDBJ whole genome shotgun (WGS) entry which is preliminary data.</text>
</comment>
<dbReference type="Pfam" id="PF00899">
    <property type="entry name" value="ThiF"/>
    <property type="match status" value="1"/>
</dbReference>
<evidence type="ECO:0000313" key="3">
    <source>
        <dbReference type="Proteomes" id="UP001190926"/>
    </source>
</evidence>
<dbReference type="InterPro" id="IPR045886">
    <property type="entry name" value="ThiF/MoeB/HesA"/>
</dbReference>
<dbReference type="InterPro" id="IPR000594">
    <property type="entry name" value="ThiF_NAD_FAD-bd"/>
</dbReference>
<proteinExistence type="predicted"/>
<dbReference type="EMBL" id="SDAM02000071">
    <property type="protein sequence ID" value="KAH6832334.1"/>
    <property type="molecule type" value="Genomic_DNA"/>
</dbReference>
<keyword evidence="3" id="KW-1185">Reference proteome</keyword>
<dbReference type="GO" id="GO:0019948">
    <property type="term" value="F:SUMO activating enzyme activity"/>
    <property type="evidence" value="ECO:0007669"/>
    <property type="project" value="TreeGrafter"/>
</dbReference>
<dbReference type="Proteomes" id="UP001190926">
    <property type="component" value="Unassembled WGS sequence"/>
</dbReference>
<dbReference type="PANTHER" id="PTHR10953">
    <property type="entry name" value="UBIQUITIN-ACTIVATING ENZYME E1"/>
    <property type="match status" value="1"/>
</dbReference>